<organism evidence="2">
    <name type="scientific">Knufia peltigerae</name>
    <dbReference type="NCBI Taxonomy" id="1002370"/>
    <lineage>
        <taxon>Eukaryota</taxon>
        <taxon>Fungi</taxon>
        <taxon>Dikarya</taxon>
        <taxon>Ascomycota</taxon>
        <taxon>Pezizomycotina</taxon>
        <taxon>Eurotiomycetes</taxon>
        <taxon>Chaetothyriomycetidae</taxon>
        <taxon>Chaetothyriales</taxon>
        <taxon>Trichomeriaceae</taxon>
        <taxon>Knufia</taxon>
    </lineage>
</organism>
<dbReference type="EMBL" id="JAPDRN010000084">
    <property type="protein sequence ID" value="KAJ9626114.1"/>
    <property type="molecule type" value="Genomic_DNA"/>
</dbReference>
<protein>
    <recommendedName>
        <fullName evidence="1">Autotransporter domain-containing protein</fullName>
    </recommendedName>
</protein>
<dbReference type="InterPro" id="IPR005546">
    <property type="entry name" value="Autotransporte_beta"/>
</dbReference>
<comment type="caution">
    <text evidence="2">The sequence shown here is derived from an EMBL/GenBank/DDBJ whole genome shotgun (WGS) entry which is preliminary data.</text>
</comment>
<proteinExistence type="predicted"/>
<dbReference type="InterPro" id="IPR006315">
    <property type="entry name" value="OM_autotransptr_brl_dom"/>
</dbReference>
<sequence>MLGDLCIAHPGDAVEQVHLAGTFGKLEQCLAQQGEHLPGFCLTQRIRRSTGGFFVAVAFGQRQVVARLRRAPAVCQAVAGDAVQQQPQFLGVVCAVADQALHAVLGDVLGILGTDTAGAQERAQRRAFLTYECNEDVRNPRQFRHSTEQRGGHGQGRASDDNDGRVIEFYATVTGWGSPRFSGISIVNAFIFFLVADWGRLPRCCVLLSTRVVRAEREYAMKHSKLSIALAGLVGIATLGQMDDVMAMNYHVQGDRVVLSGGVTVADVVALPALLAKAQAEGRPIREVVLRTSNGGALIAGEWLQGVIRTNGLNTIVSGHCISSCSIMQSGGVERYLAGDLPLVDSVQIHAASSGGKVIYTPSPRMTEIYTGNYGGGMDAGLLHKAMYEVVQPNGLLVFRDPARTTGASVSFDPDGSGRKLETFPGQDIYSNNIITAAGYRDPGDTLTVTGNVSGDINPGYLRTARQLQAFVDDDFSRWNDTDFATTYINQAVSIYNAAARGPNGIGRFSVQDFLNDPGIQADLLASLRLSELDASTLGNSAGVIRVAKGGTWRTAETTGADFMLVENGTIALEGGALRTPELRVLAAGMVVGHGDIASVANDSDALFDGTGPSFREDGFNRLRVYGTLMPRGGDLVTHGYVNIMPGGKVLFDVTEAGGANSGRLRVGDFYDSGTNEGALVISPGAHLELNVAQGFYAGNYQRELVSGPIYQGGFTDAVRLGDTGYTASITDGEVFRPRHNSLLSFNINQTAEGLSLTANPGFDQLAQLTGNNGNDGLGRALAAAGQRQDAGLKPLLGALQFADRDVIAQQAGALRGDGHASLRLADNALVGSIGSVVQQHQAARRSGSGDAGGLAAQAAQAASAQPGMANGSLFNQLAMHLVEPAGAGGGNTNFGGEAPRNHGLWGRGFGSHGRIDGEGGVAGLSHTVGGIVLGADTQLADDRLTLGVSVAAADMSTKGRDGSGFTGDVRALDVGGYLDATYSRGYLSASVRYTDLRHDTRRSIEGIDGLQGPLRAKYNNDAISARLEHGFSFTTAKGVVIQPLLPVVDYARTSATRFNEGQGAGALVGRGDSLESIRVGAGLQLFKTFEGNNGERITPRARVVWQKELGDTQARYSTGFAAAPDLVFGASSQTVGEQVLAWNLGVTSRATDRLSVMVDYVGERRDGQLQNGVMLGLGYTF</sequence>
<feature type="domain" description="Autotransporter" evidence="1">
    <location>
        <begin position="898"/>
        <end position="1182"/>
    </location>
</feature>
<dbReference type="NCBIfam" id="TIGR01414">
    <property type="entry name" value="autotrans_barl"/>
    <property type="match status" value="1"/>
</dbReference>
<dbReference type="GO" id="GO:0019867">
    <property type="term" value="C:outer membrane"/>
    <property type="evidence" value="ECO:0007669"/>
    <property type="project" value="InterPro"/>
</dbReference>
<name>A0AA39CV79_9EURO</name>
<gene>
    <name evidence="2" type="ORF">H2204_010236</name>
</gene>
<dbReference type="Pfam" id="PF03797">
    <property type="entry name" value="Autotransporter"/>
    <property type="match status" value="1"/>
</dbReference>
<dbReference type="SMART" id="SM00869">
    <property type="entry name" value="Autotransporter"/>
    <property type="match status" value="1"/>
</dbReference>
<dbReference type="Gene3D" id="2.40.128.130">
    <property type="entry name" value="Autotransporter beta-domain"/>
    <property type="match status" value="1"/>
</dbReference>
<dbReference type="InterPro" id="IPR036709">
    <property type="entry name" value="Autotransporte_beta_dom_sf"/>
</dbReference>
<dbReference type="SUPFAM" id="SSF103515">
    <property type="entry name" value="Autotransporter"/>
    <property type="match status" value="1"/>
</dbReference>
<dbReference type="AlphaFoldDB" id="A0AA39CV79"/>
<accession>A0AA39CV79</accession>
<dbReference type="PROSITE" id="PS51208">
    <property type="entry name" value="AUTOTRANSPORTER"/>
    <property type="match status" value="1"/>
</dbReference>
<evidence type="ECO:0000313" key="2">
    <source>
        <dbReference type="EMBL" id="KAJ9626114.1"/>
    </source>
</evidence>
<reference evidence="2" key="1">
    <citation type="submission" date="2022-10" db="EMBL/GenBank/DDBJ databases">
        <title>Culturing micro-colonial fungi from biological soil crusts in the Mojave desert and describing Neophaeococcomyces mojavensis, and introducing the new genera and species Taxawa tesnikishii.</title>
        <authorList>
            <person name="Kurbessoian T."/>
            <person name="Stajich J.E."/>
        </authorList>
    </citation>
    <scope>NUCLEOTIDE SEQUENCE</scope>
    <source>
        <strain evidence="2">TK_35</strain>
    </source>
</reference>
<evidence type="ECO:0000259" key="1">
    <source>
        <dbReference type="PROSITE" id="PS51208"/>
    </source>
</evidence>